<dbReference type="CDD" id="cd06339">
    <property type="entry name" value="PBP1_YraM_LppC_lipoprotein-like"/>
    <property type="match status" value="1"/>
</dbReference>
<keyword evidence="3" id="KW-0813">Transport</keyword>
<protein>
    <submittedName>
        <fullName evidence="7">Amino acid/amide ABC transporter substrate-binding protein (HAAT family)</fullName>
    </submittedName>
</protein>
<dbReference type="Proteomes" id="UP000248014">
    <property type="component" value="Unassembled WGS sequence"/>
</dbReference>
<comment type="caution">
    <text evidence="7">The sequence shown here is derived from an EMBL/GenBank/DDBJ whole genome shotgun (WGS) entry which is preliminary data.</text>
</comment>
<dbReference type="InterPro" id="IPR028082">
    <property type="entry name" value="Peripla_BP_I"/>
</dbReference>
<dbReference type="SUPFAM" id="SSF53822">
    <property type="entry name" value="Periplasmic binding protein-like I"/>
    <property type="match status" value="1"/>
</dbReference>
<evidence type="ECO:0000313" key="8">
    <source>
        <dbReference type="Proteomes" id="UP000248014"/>
    </source>
</evidence>
<feature type="domain" description="Leucine-binding protein" evidence="6">
    <location>
        <begin position="64"/>
        <end position="378"/>
    </location>
</feature>
<dbReference type="PANTHER" id="PTHR30483:SF6">
    <property type="entry name" value="PERIPLASMIC BINDING PROTEIN OF ABC TRANSPORTER FOR NATURAL AMINO ACIDS"/>
    <property type="match status" value="1"/>
</dbReference>
<feature type="chain" id="PRO_5015859658" evidence="5">
    <location>
        <begin position="23"/>
        <end position="395"/>
    </location>
</feature>
<accession>A0A2V3V4N9</accession>
<sequence>MKQFLRKWQAIVLLVLGSLALAACQTMVPKTAPPSTPTQKPDRPDTGPDSPITGVLPTDETRHRIALLLPLSGKDATVGQSIANATTLALMDTKASNIRITSYDTAKGAQVAAQRAIADGNRLILGPLLGDDVVAIAAAANAARVPIISYSNDVGIAGNNVFVMGYVPAQSIDRVVRHARSQGITRFAALVPAGTYGQRASSAMLASVKAAGGTVVSMQSYGAGNAAITAALKKMQGDSAYEAILIADSGAAAIRIVPLVRANGGTDARILGTELWNTERTLTSAAAMRGAWFASVSDGLYRQYAAKYRAQFGTDPFRLSTLGYDSVLLTTRIARDWKPGTPFPVEKLRDAGGFIGLDGAFRFNRAGVAERLLEVQQVGAGVLTIASPAPKSFAD</sequence>
<gene>
    <name evidence="7" type="ORF">C7451_107154</name>
</gene>
<keyword evidence="2 5" id="KW-0732">Signal</keyword>
<evidence type="ECO:0000259" key="6">
    <source>
        <dbReference type="Pfam" id="PF13458"/>
    </source>
</evidence>
<evidence type="ECO:0000256" key="4">
    <source>
        <dbReference type="SAM" id="MobiDB-lite"/>
    </source>
</evidence>
<evidence type="ECO:0000256" key="1">
    <source>
        <dbReference type="ARBA" id="ARBA00010062"/>
    </source>
</evidence>
<keyword evidence="8" id="KW-1185">Reference proteome</keyword>
<evidence type="ECO:0000313" key="7">
    <source>
        <dbReference type="EMBL" id="PXW75185.1"/>
    </source>
</evidence>
<organism evidence="7 8">
    <name type="scientific">Blastomonas natatoria</name>
    <dbReference type="NCBI Taxonomy" id="34015"/>
    <lineage>
        <taxon>Bacteria</taxon>
        <taxon>Pseudomonadati</taxon>
        <taxon>Pseudomonadota</taxon>
        <taxon>Alphaproteobacteria</taxon>
        <taxon>Sphingomonadales</taxon>
        <taxon>Sphingomonadaceae</taxon>
        <taxon>Blastomonas</taxon>
    </lineage>
</organism>
<dbReference type="OrthoDB" id="7210494at2"/>
<feature type="signal peptide" evidence="5">
    <location>
        <begin position="1"/>
        <end position="22"/>
    </location>
</feature>
<dbReference type="PANTHER" id="PTHR30483">
    <property type="entry name" value="LEUCINE-SPECIFIC-BINDING PROTEIN"/>
    <property type="match status" value="1"/>
</dbReference>
<evidence type="ECO:0000256" key="3">
    <source>
        <dbReference type="ARBA" id="ARBA00022970"/>
    </source>
</evidence>
<feature type="region of interest" description="Disordered" evidence="4">
    <location>
        <begin position="29"/>
        <end position="56"/>
    </location>
</feature>
<dbReference type="InterPro" id="IPR051010">
    <property type="entry name" value="BCAA_transport"/>
</dbReference>
<dbReference type="PROSITE" id="PS51257">
    <property type="entry name" value="PROKAR_LIPOPROTEIN"/>
    <property type="match status" value="1"/>
</dbReference>
<dbReference type="GO" id="GO:0006865">
    <property type="term" value="P:amino acid transport"/>
    <property type="evidence" value="ECO:0007669"/>
    <property type="project" value="UniProtKB-KW"/>
</dbReference>
<name>A0A2V3V4N9_9SPHN</name>
<reference evidence="7 8" key="1">
    <citation type="submission" date="2018-05" db="EMBL/GenBank/DDBJ databases">
        <title>Genomic Encyclopedia of Type Strains, Phase IV (KMG-IV): sequencing the most valuable type-strain genomes for metagenomic binning, comparative biology and taxonomic classification.</title>
        <authorList>
            <person name="Goeker M."/>
        </authorList>
    </citation>
    <scope>NUCLEOTIDE SEQUENCE [LARGE SCALE GENOMIC DNA]</scope>
    <source>
        <strain evidence="7 8">DSM 3183</strain>
    </source>
</reference>
<dbReference type="Gene3D" id="3.40.50.2300">
    <property type="match status" value="2"/>
</dbReference>
<comment type="similarity">
    <text evidence="1">Belongs to the leucine-binding protein family.</text>
</comment>
<dbReference type="InterPro" id="IPR028081">
    <property type="entry name" value="Leu-bd"/>
</dbReference>
<evidence type="ECO:0000256" key="5">
    <source>
        <dbReference type="SAM" id="SignalP"/>
    </source>
</evidence>
<dbReference type="RefSeq" id="WP_110298922.1">
    <property type="nucleotide sequence ID" value="NZ_QJJM01000007.1"/>
</dbReference>
<dbReference type="AlphaFoldDB" id="A0A2V3V4N9"/>
<proteinExistence type="inferred from homology"/>
<dbReference type="EMBL" id="QJJM01000007">
    <property type="protein sequence ID" value="PXW75185.1"/>
    <property type="molecule type" value="Genomic_DNA"/>
</dbReference>
<keyword evidence="3" id="KW-0029">Amino-acid transport</keyword>
<evidence type="ECO:0000256" key="2">
    <source>
        <dbReference type="ARBA" id="ARBA00022729"/>
    </source>
</evidence>
<dbReference type="Pfam" id="PF13458">
    <property type="entry name" value="Peripla_BP_6"/>
    <property type="match status" value="1"/>
</dbReference>